<evidence type="ECO:0000313" key="4">
    <source>
        <dbReference type="Proteomes" id="UP000799772"/>
    </source>
</evidence>
<dbReference type="PANTHER" id="PTHR43794:SF11">
    <property type="entry name" value="AMIDOHYDROLASE-RELATED DOMAIN-CONTAINING PROTEIN"/>
    <property type="match status" value="1"/>
</dbReference>
<feature type="domain" description="Amidohydrolase-related" evidence="2">
    <location>
        <begin position="57"/>
        <end position="426"/>
    </location>
</feature>
<dbReference type="Gene3D" id="2.30.40.10">
    <property type="entry name" value="Urease, subunit C, domain 1"/>
    <property type="match status" value="1"/>
</dbReference>
<dbReference type="EMBL" id="ML978122">
    <property type="protein sequence ID" value="KAF2102507.1"/>
    <property type="molecule type" value="Genomic_DNA"/>
</dbReference>
<dbReference type="AlphaFoldDB" id="A0A9P4MCJ3"/>
<comment type="caution">
    <text evidence="3">The sequence shown here is derived from an EMBL/GenBank/DDBJ whole genome shotgun (WGS) entry which is preliminary data.</text>
</comment>
<dbReference type="SUPFAM" id="SSF51556">
    <property type="entry name" value="Metallo-dependent hydrolases"/>
    <property type="match status" value="1"/>
</dbReference>
<name>A0A9P4MCJ3_9PEZI</name>
<keyword evidence="4" id="KW-1185">Reference proteome</keyword>
<dbReference type="NCBIfam" id="NF006056">
    <property type="entry name" value="PRK08204.1"/>
    <property type="match status" value="1"/>
</dbReference>
<dbReference type="GO" id="GO:0016810">
    <property type="term" value="F:hydrolase activity, acting on carbon-nitrogen (but not peptide) bonds"/>
    <property type="evidence" value="ECO:0007669"/>
    <property type="project" value="InterPro"/>
</dbReference>
<proteinExistence type="predicted"/>
<dbReference type="InterPro" id="IPR050287">
    <property type="entry name" value="MTA/SAH_deaminase"/>
</dbReference>
<dbReference type="SUPFAM" id="SSF51338">
    <property type="entry name" value="Composite domain of metallo-dependent hydrolases"/>
    <property type="match status" value="2"/>
</dbReference>
<dbReference type="InterPro" id="IPR011059">
    <property type="entry name" value="Metal-dep_hydrolase_composite"/>
</dbReference>
<dbReference type="Gene3D" id="3.20.20.140">
    <property type="entry name" value="Metal-dependent hydrolases"/>
    <property type="match status" value="1"/>
</dbReference>
<reference evidence="3" key="1">
    <citation type="journal article" date="2020" name="Stud. Mycol.">
        <title>101 Dothideomycetes genomes: a test case for predicting lifestyles and emergence of pathogens.</title>
        <authorList>
            <person name="Haridas S."/>
            <person name="Albert R."/>
            <person name="Binder M."/>
            <person name="Bloem J."/>
            <person name="Labutti K."/>
            <person name="Salamov A."/>
            <person name="Andreopoulos B."/>
            <person name="Baker S."/>
            <person name="Barry K."/>
            <person name="Bills G."/>
            <person name="Bluhm B."/>
            <person name="Cannon C."/>
            <person name="Castanera R."/>
            <person name="Culley D."/>
            <person name="Daum C."/>
            <person name="Ezra D."/>
            <person name="Gonzalez J."/>
            <person name="Henrissat B."/>
            <person name="Kuo A."/>
            <person name="Liang C."/>
            <person name="Lipzen A."/>
            <person name="Lutzoni F."/>
            <person name="Magnuson J."/>
            <person name="Mondo S."/>
            <person name="Nolan M."/>
            <person name="Ohm R."/>
            <person name="Pangilinan J."/>
            <person name="Park H.-J."/>
            <person name="Ramirez L."/>
            <person name="Alfaro M."/>
            <person name="Sun H."/>
            <person name="Tritt A."/>
            <person name="Yoshinaga Y."/>
            <person name="Zwiers L.-H."/>
            <person name="Turgeon B."/>
            <person name="Goodwin S."/>
            <person name="Spatafora J."/>
            <person name="Crous P."/>
            <person name="Grigoriev I."/>
        </authorList>
    </citation>
    <scope>NUCLEOTIDE SEQUENCE</scope>
    <source>
        <strain evidence="3">CBS 133067</strain>
    </source>
</reference>
<gene>
    <name evidence="3" type="ORF">NA57DRAFT_63431</name>
</gene>
<dbReference type="InterPro" id="IPR032466">
    <property type="entry name" value="Metal_Hydrolase"/>
</dbReference>
<dbReference type="Pfam" id="PF01979">
    <property type="entry name" value="Amidohydro_1"/>
    <property type="match status" value="1"/>
</dbReference>
<accession>A0A9P4MCJ3</accession>
<dbReference type="Proteomes" id="UP000799772">
    <property type="component" value="Unassembled WGS sequence"/>
</dbReference>
<protein>
    <submittedName>
        <fullName evidence="3">Metallo-dependent hydrolase</fullName>
    </submittedName>
</protein>
<organism evidence="3 4">
    <name type="scientific">Rhizodiscina lignyota</name>
    <dbReference type="NCBI Taxonomy" id="1504668"/>
    <lineage>
        <taxon>Eukaryota</taxon>
        <taxon>Fungi</taxon>
        <taxon>Dikarya</taxon>
        <taxon>Ascomycota</taxon>
        <taxon>Pezizomycotina</taxon>
        <taxon>Dothideomycetes</taxon>
        <taxon>Pleosporomycetidae</taxon>
        <taxon>Aulographales</taxon>
        <taxon>Rhizodiscinaceae</taxon>
        <taxon>Rhizodiscina</taxon>
    </lineage>
</organism>
<dbReference type="InterPro" id="IPR006680">
    <property type="entry name" value="Amidohydro-rel"/>
</dbReference>
<dbReference type="PANTHER" id="PTHR43794">
    <property type="entry name" value="AMINOHYDROLASE SSNA-RELATED"/>
    <property type="match status" value="1"/>
</dbReference>
<keyword evidence="1 3" id="KW-0378">Hydrolase</keyword>
<evidence type="ECO:0000259" key="2">
    <source>
        <dbReference type="Pfam" id="PF01979"/>
    </source>
</evidence>
<evidence type="ECO:0000256" key="1">
    <source>
        <dbReference type="ARBA" id="ARBA00022801"/>
    </source>
</evidence>
<dbReference type="OrthoDB" id="194468at2759"/>
<sequence length="455" mass="49430">MGSSWLFRNATVVSIDEKIGTVKNCDVLVQDSIISEVAPNISAPSDDTVIIDATNAILSPGFVDTHRHTWQTQLRTVTGDFTLTDYAIHIRNRYGSCYTPEDVYLANLCGALESLDAGTTCLLDHCHILNSPAHADAAVDGLRASRIRGTFCYGLYGNPVFSDPKISDGTALVTDNQDWRHDDARRIREEKFQSNKAEDLLRFGFAPTEVERTPLEQTLNEIQLGRSLGAAIVTGHIAMGSYDRELHLVRILAERKLLGPDLVFSHGAALLEDELKAIKEAGAAISSTPDTELQMGMGQPIAFEAEKHGCTASIGIDITSNNPADMFGQMRLMLQQKRYSEVGSAPPPPRKVAARCEDVLRMATLGGAKALGLSHLTGSITPGKRADLVLTRCDSLRLTPVHDPAIALVLYANASDVDTVLVDGVPVKRDGKLAPTERTVEEVRREYNGSSEIDP</sequence>
<evidence type="ECO:0000313" key="3">
    <source>
        <dbReference type="EMBL" id="KAF2102507.1"/>
    </source>
</evidence>